<sequence>MTAPTAGPWTFNENAQSWNPVELFGPGETVVVRTYAWEGTEQERIDECLANARLIAAAPELLDACKAVADELSGYVGEDEPGDSGLAWCFDKLREAIAKAEGR</sequence>
<organism evidence="1">
    <name type="scientific">marine sediment metagenome</name>
    <dbReference type="NCBI Taxonomy" id="412755"/>
    <lineage>
        <taxon>unclassified sequences</taxon>
        <taxon>metagenomes</taxon>
        <taxon>ecological metagenomes</taxon>
    </lineage>
</organism>
<protein>
    <submittedName>
        <fullName evidence="1">Uncharacterized protein</fullName>
    </submittedName>
</protein>
<accession>A0A0F9RIS7</accession>
<proteinExistence type="predicted"/>
<evidence type="ECO:0000313" key="1">
    <source>
        <dbReference type="EMBL" id="KKN56375.1"/>
    </source>
</evidence>
<gene>
    <name evidence="1" type="ORF">LCGC14_0572860</name>
</gene>
<comment type="caution">
    <text evidence="1">The sequence shown here is derived from an EMBL/GenBank/DDBJ whole genome shotgun (WGS) entry which is preliminary data.</text>
</comment>
<dbReference type="EMBL" id="LAZR01000846">
    <property type="protein sequence ID" value="KKN56375.1"/>
    <property type="molecule type" value="Genomic_DNA"/>
</dbReference>
<name>A0A0F9RIS7_9ZZZZ</name>
<reference evidence="1" key="1">
    <citation type="journal article" date="2015" name="Nature">
        <title>Complex archaea that bridge the gap between prokaryotes and eukaryotes.</title>
        <authorList>
            <person name="Spang A."/>
            <person name="Saw J.H."/>
            <person name="Jorgensen S.L."/>
            <person name="Zaremba-Niedzwiedzka K."/>
            <person name="Martijn J."/>
            <person name="Lind A.E."/>
            <person name="van Eijk R."/>
            <person name="Schleper C."/>
            <person name="Guy L."/>
            <person name="Ettema T.J."/>
        </authorList>
    </citation>
    <scope>NUCLEOTIDE SEQUENCE</scope>
</reference>
<dbReference type="AlphaFoldDB" id="A0A0F9RIS7"/>